<organism evidence="2 3">
    <name type="scientific">Halomonas mongoliensis</name>
    <dbReference type="NCBI Taxonomy" id="321265"/>
    <lineage>
        <taxon>Bacteria</taxon>
        <taxon>Pseudomonadati</taxon>
        <taxon>Pseudomonadota</taxon>
        <taxon>Gammaproteobacteria</taxon>
        <taxon>Oceanospirillales</taxon>
        <taxon>Halomonadaceae</taxon>
        <taxon>Halomonas</taxon>
    </lineage>
</organism>
<sequence>MTPPMPTLSPGSAMRIALAATGPGGLRVRQAAAELGLACLSAPVDEEPPEALVARALEAGCTLLHPGEASPERQLALAQACRGAGLAFLGPRVALVEAMQDGGAIRTLLREAGVPLADPEAPGRRVELAVLCDRLGRVRWLAVREPISPALMRAPALWLTPEQRAYLGQLARQGLAGLELVGLVTLGFSLQGNRLGFSDMRPGLTGWEGLDEALTGLDLAVTQLRLASGDRLRDRQASLVPRGHALLWRCFPPPEAGLAGGPGLRLDRAGVDQGEARLLAWGRNAEEAQRRARRGLTELFGAERGSAMLVPLAPL</sequence>
<dbReference type="PANTHER" id="PTHR48095:SF2">
    <property type="entry name" value="BIOTIN CARBOXYLASE, CHLOROPLASTIC"/>
    <property type="match status" value="1"/>
</dbReference>
<dbReference type="Proteomes" id="UP001252270">
    <property type="component" value="Unassembled WGS sequence"/>
</dbReference>
<accession>A0ABU1GK08</accession>
<dbReference type="RefSeq" id="WP_309635792.1">
    <property type="nucleotide sequence ID" value="NZ_JARWAL010000002.1"/>
</dbReference>
<feature type="domain" description="Carbamoyl phosphate synthase ATP-binding" evidence="1">
    <location>
        <begin position="124"/>
        <end position="233"/>
    </location>
</feature>
<protein>
    <recommendedName>
        <fullName evidence="1">Carbamoyl phosphate synthase ATP-binding domain-containing protein</fullName>
    </recommendedName>
</protein>
<dbReference type="SUPFAM" id="SSF52440">
    <property type="entry name" value="PreATP-grasp domain"/>
    <property type="match status" value="1"/>
</dbReference>
<evidence type="ECO:0000313" key="3">
    <source>
        <dbReference type="Proteomes" id="UP001252270"/>
    </source>
</evidence>
<reference evidence="2 3" key="1">
    <citation type="submission" date="2023-04" db="EMBL/GenBank/DDBJ databases">
        <title>A long-awaited taxogenomic arrangement of the family Halomonadaceae.</title>
        <authorList>
            <person name="De La Haba R."/>
            <person name="Chuvochina M."/>
            <person name="Wittouck S."/>
            <person name="Arahal D.R."/>
            <person name="Sanchez-Porro C."/>
            <person name="Hugenholtz P."/>
            <person name="Ventosa A."/>
        </authorList>
    </citation>
    <scope>NUCLEOTIDE SEQUENCE [LARGE SCALE GENOMIC DNA]</scope>
    <source>
        <strain evidence="2 3">DSM 17332</strain>
    </source>
</reference>
<dbReference type="Pfam" id="PF02786">
    <property type="entry name" value="CPSase_L_D2"/>
    <property type="match status" value="1"/>
</dbReference>
<dbReference type="PANTHER" id="PTHR48095">
    <property type="entry name" value="PYRUVATE CARBOXYLASE SUBUNIT A"/>
    <property type="match status" value="1"/>
</dbReference>
<name>A0ABU1GK08_9GAMM</name>
<dbReference type="EMBL" id="JARWAL010000002">
    <property type="protein sequence ID" value="MDR5891882.1"/>
    <property type="molecule type" value="Genomic_DNA"/>
</dbReference>
<keyword evidence="3" id="KW-1185">Reference proteome</keyword>
<dbReference type="InterPro" id="IPR016185">
    <property type="entry name" value="PreATP-grasp_dom_sf"/>
</dbReference>
<comment type="caution">
    <text evidence="2">The sequence shown here is derived from an EMBL/GenBank/DDBJ whole genome shotgun (WGS) entry which is preliminary data.</text>
</comment>
<dbReference type="SUPFAM" id="SSF56059">
    <property type="entry name" value="Glutathione synthetase ATP-binding domain-like"/>
    <property type="match status" value="1"/>
</dbReference>
<dbReference type="InterPro" id="IPR051602">
    <property type="entry name" value="ACC_Biotin_Carboxylase"/>
</dbReference>
<proteinExistence type="predicted"/>
<gene>
    <name evidence="2" type="ORF">QC820_03575</name>
</gene>
<evidence type="ECO:0000313" key="2">
    <source>
        <dbReference type="EMBL" id="MDR5891882.1"/>
    </source>
</evidence>
<evidence type="ECO:0000259" key="1">
    <source>
        <dbReference type="Pfam" id="PF02786"/>
    </source>
</evidence>
<dbReference type="Gene3D" id="3.30.470.20">
    <property type="entry name" value="ATP-grasp fold, B domain"/>
    <property type="match status" value="1"/>
</dbReference>
<dbReference type="InterPro" id="IPR005479">
    <property type="entry name" value="CPAse_ATP-bd"/>
</dbReference>